<feature type="region of interest" description="Disordered" evidence="1">
    <location>
        <begin position="20"/>
        <end position="137"/>
    </location>
</feature>
<dbReference type="InterPro" id="IPR038948">
    <property type="entry name" value="POLR1D-like"/>
</dbReference>
<accession>A0ABQ9E217</accession>
<name>A0ABQ9E217_TEGGR</name>
<comment type="caution">
    <text evidence="2">The sequence shown here is derived from an EMBL/GenBank/DDBJ whole genome shotgun (WGS) entry which is preliminary data.</text>
</comment>
<evidence type="ECO:0000313" key="2">
    <source>
        <dbReference type="EMBL" id="KAJ8297535.1"/>
    </source>
</evidence>
<proteinExistence type="predicted"/>
<dbReference type="PANTHER" id="PTHR34769">
    <property type="entry name" value="RCG42593, ISOFORM CRA_A"/>
    <property type="match status" value="1"/>
</dbReference>
<gene>
    <name evidence="2" type="ORF">KUTeg_024066</name>
</gene>
<sequence length="308" mass="36050">MAEDELERLAAEELLKEAKRGAERAKEMGSLGWQKTPVPPANKVFLKNITIRGSSRDRKRKRSHDSDEYHRSPRKEKYPKQDKHYKDYNHHKNSDYKKDHGHHRENKSSPTSKSKKKSKKSHRKKSSTKHKHKKHRKSYHSSIFSLLHTRFLEVFKTYDQIFLLLMSEALNRKILTSHFVTQGFTGVRYNKEMPLHLNQNVGLTCILNFLTYTFVFEELGKDTDFGLCYITILSVSLGPRQNILYCIKCTLISKKGVQSKRRKGKTCLNIILYFLDLVIKLLLVLVFKSPTLVVEPIQVPWFCCRICL</sequence>
<feature type="compositionally biased region" description="Basic residues" evidence="1">
    <location>
        <begin position="113"/>
        <end position="137"/>
    </location>
</feature>
<protein>
    <submittedName>
        <fullName evidence="2">Uncharacterized protein</fullName>
    </submittedName>
</protein>
<feature type="compositionally biased region" description="Basic and acidic residues" evidence="1">
    <location>
        <begin position="64"/>
        <end position="98"/>
    </location>
</feature>
<evidence type="ECO:0000256" key="1">
    <source>
        <dbReference type="SAM" id="MobiDB-lite"/>
    </source>
</evidence>
<reference evidence="2 3" key="1">
    <citation type="submission" date="2022-12" db="EMBL/GenBank/DDBJ databases">
        <title>Chromosome-level genome of Tegillarca granosa.</title>
        <authorList>
            <person name="Kim J."/>
        </authorList>
    </citation>
    <scope>NUCLEOTIDE SEQUENCE [LARGE SCALE GENOMIC DNA]</scope>
    <source>
        <strain evidence="2">Teg-2019</strain>
        <tissue evidence="2">Adductor muscle</tissue>
    </source>
</reference>
<dbReference type="EMBL" id="JARBDR010000923">
    <property type="protein sequence ID" value="KAJ8297535.1"/>
    <property type="molecule type" value="Genomic_DNA"/>
</dbReference>
<evidence type="ECO:0000313" key="3">
    <source>
        <dbReference type="Proteomes" id="UP001217089"/>
    </source>
</evidence>
<dbReference type="PANTHER" id="PTHR34769:SF1">
    <property type="entry name" value="RNA POLYMERASE I AND III SUBUNIT D"/>
    <property type="match status" value="1"/>
</dbReference>
<organism evidence="2 3">
    <name type="scientific">Tegillarca granosa</name>
    <name type="common">Malaysian cockle</name>
    <name type="synonym">Anadara granosa</name>
    <dbReference type="NCBI Taxonomy" id="220873"/>
    <lineage>
        <taxon>Eukaryota</taxon>
        <taxon>Metazoa</taxon>
        <taxon>Spiralia</taxon>
        <taxon>Lophotrochozoa</taxon>
        <taxon>Mollusca</taxon>
        <taxon>Bivalvia</taxon>
        <taxon>Autobranchia</taxon>
        <taxon>Pteriomorphia</taxon>
        <taxon>Arcoida</taxon>
        <taxon>Arcoidea</taxon>
        <taxon>Arcidae</taxon>
        <taxon>Tegillarca</taxon>
    </lineage>
</organism>
<keyword evidence="3" id="KW-1185">Reference proteome</keyword>
<dbReference type="Proteomes" id="UP001217089">
    <property type="component" value="Unassembled WGS sequence"/>
</dbReference>